<organism evidence="6 7">
    <name type="scientific">Culex pipiens pipiens</name>
    <name type="common">Northern house mosquito</name>
    <dbReference type="NCBI Taxonomy" id="38569"/>
    <lineage>
        <taxon>Eukaryota</taxon>
        <taxon>Metazoa</taxon>
        <taxon>Ecdysozoa</taxon>
        <taxon>Arthropoda</taxon>
        <taxon>Hexapoda</taxon>
        <taxon>Insecta</taxon>
        <taxon>Pterygota</taxon>
        <taxon>Neoptera</taxon>
        <taxon>Endopterygota</taxon>
        <taxon>Diptera</taxon>
        <taxon>Nematocera</taxon>
        <taxon>Culicoidea</taxon>
        <taxon>Culicidae</taxon>
        <taxon>Culicinae</taxon>
        <taxon>Culicini</taxon>
        <taxon>Culex</taxon>
        <taxon>Culex</taxon>
    </lineage>
</organism>
<evidence type="ECO:0000256" key="2">
    <source>
        <dbReference type="ARBA" id="ARBA00023180"/>
    </source>
</evidence>
<evidence type="ECO:0000313" key="7">
    <source>
        <dbReference type="Proteomes" id="UP001562425"/>
    </source>
</evidence>
<gene>
    <name evidence="6" type="ORF">pipiens_013884</name>
</gene>
<dbReference type="CDD" id="cd00190">
    <property type="entry name" value="Tryp_SPc"/>
    <property type="match status" value="1"/>
</dbReference>
<evidence type="ECO:0000256" key="1">
    <source>
        <dbReference type="ARBA" id="ARBA00023157"/>
    </source>
</evidence>
<feature type="chain" id="PRO_5044840170" description="Peptidase S1 domain-containing protein" evidence="4">
    <location>
        <begin position="26"/>
        <end position="202"/>
    </location>
</feature>
<dbReference type="PROSITE" id="PS51257">
    <property type="entry name" value="PROKAR_LIPOPROTEIN"/>
    <property type="match status" value="1"/>
</dbReference>
<proteinExistence type="inferred from homology"/>
<dbReference type="Gene3D" id="2.40.10.10">
    <property type="entry name" value="Trypsin-like serine proteases"/>
    <property type="match status" value="2"/>
</dbReference>
<dbReference type="InterPro" id="IPR043504">
    <property type="entry name" value="Peptidase_S1_PA_chymotrypsin"/>
</dbReference>
<dbReference type="FunFam" id="2.40.10.10:FF:000002">
    <property type="entry name" value="Transmembrane protease serine"/>
    <property type="match status" value="1"/>
</dbReference>
<accession>A0ABD1CXB1</accession>
<dbReference type="SMART" id="SM00020">
    <property type="entry name" value="Tryp_SPc"/>
    <property type="match status" value="1"/>
</dbReference>
<sequence length="202" mass="21814">MTSRIIVSAVLLVACGFLVHESLEAIVSNIISHEQYNANSQFENNIALLVLNQPFELLENVQLICLPPPNFSYGQGNCVTGGWGKIHFGDTSQINIMKRVQLPIVDRYQCQDALRTTKLGPAFALDESYICAGGHDGVDACTGDGGAALACPDASGRVYHQVGIVAWGVGCGLKNIPAAYTNVAMFSGWIEEKLRNVPEYLL</sequence>
<comment type="caution">
    <text evidence="6">The sequence shown here is derived from an EMBL/GenBank/DDBJ whole genome shotgun (WGS) entry which is preliminary data.</text>
</comment>
<feature type="domain" description="Peptidase S1" evidence="5">
    <location>
        <begin position="27"/>
        <end position="195"/>
    </location>
</feature>
<keyword evidence="2" id="KW-0325">Glycoprotein</keyword>
<dbReference type="InterPro" id="IPR001254">
    <property type="entry name" value="Trypsin_dom"/>
</dbReference>
<dbReference type="PROSITE" id="PS50240">
    <property type="entry name" value="TRYPSIN_DOM"/>
    <property type="match status" value="1"/>
</dbReference>
<protein>
    <recommendedName>
        <fullName evidence="5">Peptidase S1 domain-containing protein</fullName>
    </recommendedName>
</protein>
<evidence type="ECO:0000313" key="6">
    <source>
        <dbReference type="EMBL" id="KAL1380880.1"/>
    </source>
</evidence>
<dbReference type="InterPro" id="IPR009003">
    <property type="entry name" value="Peptidase_S1_PA"/>
</dbReference>
<keyword evidence="7" id="KW-1185">Reference proteome</keyword>
<evidence type="ECO:0000256" key="3">
    <source>
        <dbReference type="ARBA" id="ARBA00024195"/>
    </source>
</evidence>
<dbReference type="Pfam" id="PF00089">
    <property type="entry name" value="Trypsin"/>
    <property type="match status" value="1"/>
</dbReference>
<dbReference type="Proteomes" id="UP001562425">
    <property type="component" value="Unassembled WGS sequence"/>
</dbReference>
<dbReference type="EMBL" id="JBEHCU010008917">
    <property type="protein sequence ID" value="KAL1380880.1"/>
    <property type="molecule type" value="Genomic_DNA"/>
</dbReference>
<name>A0ABD1CXB1_CULPP</name>
<dbReference type="SUPFAM" id="SSF50494">
    <property type="entry name" value="Trypsin-like serine proteases"/>
    <property type="match status" value="1"/>
</dbReference>
<dbReference type="AlphaFoldDB" id="A0ABD1CXB1"/>
<evidence type="ECO:0000256" key="4">
    <source>
        <dbReference type="SAM" id="SignalP"/>
    </source>
</evidence>
<feature type="signal peptide" evidence="4">
    <location>
        <begin position="1"/>
        <end position="25"/>
    </location>
</feature>
<dbReference type="InterPro" id="IPR051487">
    <property type="entry name" value="Ser/Thr_Proteases_Immune/Dev"/>
</dbReference>
<comment type="similarity">
    <text evidence="3">Belongs to the peptidase S1 family. CLIP subfamily.</text>
</comment>
<dbReference type="PANTHER" id="PTHR24256">
    <property type="entry name" value="TRYPTASE-RELATED"/>
    <property type="match status" value="1"/>
</dbReference>
<reference evidence="6 7" key="1">
    <citation type="submission" date="2024-05" db="EMBL/GenBank/DDBJ databases">
        <title>Culex pipiens pipiens assembly and annotation.</title>
        <authorList>
            <person name="Alout H."/>
            <person name="Durand T."/>
        </authorList>
    </citation>
    <scope>NUCLEOTIDE SEQUENCE [LARGE SCALE GENOMIC DNA]</scope>
    <source>
        <strain evidence="6">HA-2024</strain>
        <tissue evidence="6">Whole body</tissue>
    </source>
</reference>
<keyword evidence="4" id="KW-0732">Signal</keyword>
<keyword evidence="1" id="KW-1015">Disulfide bond</keyword>
<evidence type="ECO:0000259" key="5">
    <source>
        <dbReference type="PROSITE" id="PS50240"/>
    </source>
</evidence>